<dbReference type="Pfam" id="PF00657">
    <property type="entry name" value="Lipase_GDSL"/>
    <property type="match status" value="1"/>
</dbReference>
<dbReference type="AlphaFoldDB" id="A0A9J6APF0"/>
<dbReference type="OrthoDB" id="1600564at2759"/>
<evidence type="ECO:0008006" key="8">
    <source>
        <dbReference type="Google" id="ProtNLM"/>
    </source>
</evidence>
<dbReference type="SUPFAM" id="SSF52266">
    <property type="entry name" value="SGNH hydrolase"/>
    <property type="match status" value="1"/>
</dbReference>
<feature type="signal peptide" evidence="5">
    <location>
        <begin position="1"/>
        <end position="24"/>
    </location>
</feature>
<keyword evidence="2 5" id="KW-0732">Signal</keyword>
<evidence type="ECO:0000256" key="3">
    <source>
        <dbReference type="ARBA" id="ARBA00022801"/>
    </source>
</evidence>
<keyword evidence="3" id="KW-0378">Hydrolase</keyword>
<dbReference type="Gene3D" id="3.40.50.1110">
    <property type="entry name" value="SGNH hydrolase"/>
    <property type="match status" value="1"/>
</dbReference>
<feature type="chain" id="PRO_5039891362" description="GDSL esterase/lipase" evidence="5">
    <location>
        <begin position="25"/>
        <end position="381"/>
    </location>
</feature>
<reference evidence="6 7" key="1">
    <citation type="submission" date="2020-09" db="EMBL/GenBank/DDBJ databases">
        <title>De no assembly of potato wild relative species, Solanum commersonii.</title>
        <authorList>
            <person name="Cho K."/>
        </authorList>
    </citation>
    <scope>NUCLEOTIDE SEQUENCE [LARGE SCALE GENOMIC DNA]</scope>
    <source>
        <strain evidence="6">LZ3.2</strain>
        <tissue evidence="6">Leaf</tissue>
    </source>
</reference>
<name>A0A9J6APF0_SOLCO</name>
<sequence length="381" mass="41770">MASSTTCVLHILALFFFCLPLANTIDFNYPAVFNFGDSNSDTGGLVAGVGDRLEPPNGQTYFKNPSGRFCDGRLIIDFLMDAMDLPFLNSYLDSVAAPSFRKGANFAAAGSTILPATASSVSPFSFGIQVAQFFRFKNRVSEIQAKTRKYDKYVPAQDFFQKGLYMFDIGQNDLAGGFYSKTLDQILASIPTILSGFEDGVKRLYDLGARNFWVHNTGPLGCLGQNIAKFGTDVSKLDELGCVSSHNQAAKLLNLQLYALCKKLQGQYSDANITHVDIFSIKSNLIANYSRNGFEQPLMACCGYGGPPLNYDSRIACGQTKVLDGNNVTAKACNDSSEYINWDGIHYTETANQFVASQILTGKYSDPPFADKMPFLLKLKF</sequence>
<dbReference type="InterPro" id="IPR036514">
    <property type="entry name" value="SGNH_hydro_sf"/>
</dbReference>
<organism evidence="6 7">
    <name type="scientific">Solanum commersonii</name>
    <name type="common">Commerson's wild potato</name>
    <name type="synonym">Commerson's nightshade</name>
    <dbReference type="NCBI Taxonomy" id="4109"/>
    <lineage>
        <taxon>Eukaryota</taxon>
        <taxon>Viridiplantae</taxon>
        <taxon>Streptophyta</taxon>
        <taxon>Embryophyta</taxon>
        <taxon>Tracheophyta</taxon>
        <taxon>Spermatophyta</taxon>
        <taxon>Magnoliopsida</taxon>
        <taxon>eudicotyledons</taxon>
        <taxon>Gunneridae</taxon>
        <taxon>Pentapetalae</taxon>
        <taxon>asterids</taxon>
        <taxon>lamiids</taxon>
        <taxon>Solanales</taxon>
        <taxon>Solanaceae</taxon>
        <taxon>Solanoideae</taxon>
        <taxon>Solaneae</taxon>
        <taxon>Solanum</taxon>
    </lineage>
</organism>
<keyword evidence="4" id="KW-0325">Glycoprotein</keyword>
<comment type="caution">
    <text evidence="6">The sequence shown here is derived from an EMBL/GenBank/DDBJ whole genome shotgun (WGS) entry which is preliminary data.</text>
</comment>
<evidence type="ECO:0000256" key="1">
    <source>
        <dbReference type="ARBA" id="ARBA00008668"/>
    </source>
</evidence>
<dbReference type="PANTHER" id="PTHR22835">
    <property type="entry name" value="ZINC FINGER FYVE DOMAIN CONTAINING PROTEIN"/>
    <property type="match status" value="1"/>
</dbReference>
<evidence type="ECO:0000313" key="6">
    <source>
        <dbReference type="EMBL" id="KAG5626209.1"/>
    </source>
</evidence>
<evidence type="ECO:0000256" key="5">
    <source>
        <dbReference type="SAM" id="SignalP"/>
    </source>
</evidence>
<dbReference type="GO" id="GO:0016788">
    <property type="term" value="F:hydrolase activity, acting on ester bonds"/>
    <property type="evidence" value="ECO:0007669"/>
    <property type="project" value="InterPro"/>
</dbReference>
<dbReference type="InterPro" id="IPR001087">
    <property type="entry name" value="GDSL"/>
</dbReference>
<dbReference type="EMBL" id="JACXVP010000002">
    <property type="protein sequence ID" value="KAG5626209.1"/>
    <property type="molecule type" value="Genomic_DNA"/>
</dbReference>
<evidence type="ECO:0000313" key="7">
    <source>
        <dbReference type="Proteomes" id="UP000824120"/>
    </source>
</evidence>
<dbReference type="InterPro" id="IPR035669">
    <property type="entry name" value="SGNH_plant_lipase-like"/>
</dbReference>
<comment type="similarity">
    <text evidence="1">Belongs to the 'GDSL' lipolytic enzyme family.</text>
</comment>
<dbReference type="PANTHER" id="PTHR22835:SF536">
    <property type="entry name" value="OS05G0401000 PROTEIN"/>
    <property type="match status" value="1"/>
</dbReference>
<dbReference type="CDD" id="cd01837">
    <property type="entry name" value="SGNH_plant_lipase_like"/>
    <property type="match status" value="1"/>
</dbReference>
<accession>A0A9J6APF0</accession>
<evidence type="ECO:0000256" key="4">
    <source>
        <dbReference type="ARBA" id="ARBA00023180"/>
    </source>
</evidence>
<dbReference type="Proteomes" id="UP000824120">
    <property type="component" value="Chromosome 2"/>
</dbReference>
<proteinExistence type="inferred from homology"/>
<gene>
    <name evidence="6" type="ORF">H5410_011427</name>
</gene>
<protein>
    <recommendedName>
        <fullName evidence="8">GDSL esterase/lipase</fullName>
    </recommendedName>
</protein>
<evidence type="ECO:0000256" key="2">
    <source>
        <dbReference type="ARBA" id="ARBA00022729"/>
    </source>
</evidence>
<keyword evidence="7" id="KW-1185">Reference proteome</keyword>